<accession>A0A8E7FN06</accession>
<evidence type="ECO:0000313" key="2">
    <source>
        <dbReference type="Proteomes" id="UP000678489"/>
    </source>
</evidence>
<proteinExistence type="predicted"/>
<dbReference type="EMBL" id="MW689258">
    <property type="protein sequence ID" value="QVW27713.1"/>
    <property type="molecule type" value="Genomic_DNA"/>
</dbReference>
<organism evidence="1 2">
    <name type="scientific">Hafnia phage Pocis76</name>
    <dbReference type="NCBI Taxonomy" id="2831174"/>
    <lineage>
        <taxon>Viruses</taxon>
        <taxon>Duplodnaviria</taxon>
        <taxon>Heunggongvirae</taxon>
        <taxon>Uroviricota</taxon>
        <taxon>Caudoviricetes</taxon>
        <taxon>Drexlerviridae</taxon>
        <taxon>Tempevirinae</taxon>
        <taxon>Pocisvirus</taxon>
        <taxon>Pocisvirus pocis76</taxon>
    </lineage>
</organism>
<name>A0A8E7FN06_9CAUD</name>
<dbReference type="Proteomes" id="UP000678489">
    <property type="component" value="Segment"/>
</dbReference>
<keyword evidence="2" id="KW-1185">Reference proteome</keyword>
<protein>
    <submittedName>
        <fullName evidence="1">Uncharacterized protein</fullName>
    </submittedName>
</protein>
<reference evidence="1" key="1">
    <citation type="submission" date="2021-03" db="EMBL/GenBank/DDBJ databases">
        <title>Complete genome sequence of Hafnia phage Pocis76.</title>
        <authorList>
            <person name="Dislers A."/>
            <person name="Zrelovs N."/>
            <person name="Kazaks A."/>
        </authorList>
    </citation>
    <scope>NUCLEOTIDE SEQUENCE</scope>
</reference>
<sequence length="75" mass="9025">MNIVKRIFRPEYRIVYQGGVYHLQKQGMFSDWFYDVDYFYTHSGAATEFEIRKVLGQFIIKPKLLYTIYLDSTKS</sequence>
<evidence type="ECO:0000313" key="1">
    <source>
        <dbReference type="EMBL" id="QVW27713.1"/>
    </source>
</evidence>